<dbReference type="PANTHER" id="PTHR21274:SF0">
    <property type="entry name" value="MECKELIN"/>
    <property type="match status" value="1"/>
</dbReference>
<dbReference type="AlphaFoldDB" id="A0AAD1XZ59"/>
<accession>A0AAD1XZ59</accession>
<evidence type="ECO:0000256" key="1">
    <source>
        <dbReference type="SAM" id="Phobius"/>
    </source>
</evidence>
<keyword evidence="1" id="KW-0472">Membrane</keyword>
<keyword evidence="4" id="KW-1185">Reference proteome</keyword>
<dbReference type="PANTHER" id="PTHR21274">
    <property type="entry name" value="MECKELIN"/>
    <property type="match status" value="1"/>
</dbReference>
<sequence>MELLFLVLFMKVAISATITANTTCSATNEYFDPTQLVCTTCPTAYTVSTNCVCPATAILANTWQSGLEDCTSCPTGQGPRLIQDECITCGTTNCGCTNNQYLSEASTSGGNLECVTCPKGYFSQFTTAATHNCTVCTLEGQTINAGTGACACEETGEAAQGSFCVNSIDYASIVTTSYPLATASELRYTGVISGGSNSRTATVNSINTMEWLLPQAMYECLKFRYFKQCQTLANLCVLHMYNEAVAPCSALQDLANSTTSQQNTFYNDAGWKTGIPWLYYLENGRDVIYNKNRVKVKMTLSTDDANAVRYAHVPFKLAKYSLEGDFEGWEDLTNQIFMCPVTIKDSERYRRVGLGLVTKCDFNLLDLVDRTKHLDNLNYFFELFLEDYNGDLIDVPVLINNALDNSDSGSIADWKFVRRFFLYENVSAIVGEGEYLNPTKPPGYVRFIHESRIVFEIDTDSDEQIHVPYLRLWYRTISTTNVTSDTPTPIVVVTQWKMSTNYPRRLLLGFLIATHVLIFIWVVWKCYKWTTLHPQNYESSEFVFYIGRIILYEILNAWCSFMFWFLFLASLIWFILFKFETAFYILLPDNYGRSAIFRPFDIIFGLLVGIKVFALWGRIWYQCNIDIFFLDREKKKEDTETSPNAWRLIFVANEYNEMQHSQYISVEYTLFWFCFFMIGEGWEGWAAQDPDLTAHIKDSHINEYLKFCITVILLLTIGFIQYSLKWIFSFLIPLPFQTFVDLCSITNLSVFIFDERIHGYYIHGVSTCGQSDVTTHELQGYLDKENRGESSQRGLLAEYPNMQTFEIFLPVRVRQLYEVVYKQHVLNEISNHRQNMSAIENSSRLFSLAALPKGLNIQALMNKRDEASQYFINYVSQVKNYPATAVRDRGICQMFSDLPPESLNHMETPMFLKEYFYGFRKVFFGALDFDILILIACFYTGLDIWELNFCQSTVVIYFFYKIFIEFPRKFFGSRNLATKTLVESRFLL</sequence>
<evidence type="ECO:0008006" key="5">
    <source>
        <dbReference type="Google" id="ProtNLM"/>
    </source>
</evidence>
<dbReference type="Pfam" id="PF09773">
    <property type="entry name" value="Meckelin"/>
    <property type="match status" value="1"/>
</dbReference>
<dbReference type="GO" id="GO:0036038">
    <property type="term" value="C:MKS complex"/>
    <property type="evidence" value="ECO:0007669"/>
    <property type="project" value="InterPro"/>
</dbReference>
<keyword evidence="2" id="KW-0732">Signal</keyword>
<organism evidence="3 4">
    <name type="scientific">Euplotes crassus</name>
    <dbReference type="NCBI Taxonomy" id="5936"/>
    <lineage>
        <taxon>Eukaryota</taxon>
        <taxon>Sar</taxon>
        <taxon>Alveolata</taxon>
        <taxon>Ciliophora</taxon>
        <taxon>Intramacronucleata</taxon>
        <taxon>Spirotrichea</taxon>
        <taxon>Hypotrichia</taxon>
        <taxon>Euplotida</taxon>
        <taxon>Euplotidae</taxon>
        <taxon>Moneuplotes</taxon>
    </lineage>
</organism>
<feature type="transmembrane region" description="Helical" evidence="1">
    <location>
        <begin position="506"/>
        <end position="524"/>
    </location>
</feature>
<evidence type="ECO:0000256" key="2">
    <source>
        <dbReference type="SAM" id="SignalP"/>
    </source>
</evidence>
<feature type="transmembrane region" description="Helical" evidence="1">
    <location>
        <begin position="704"/>
        <end position="724"/>
    </location>
</feature>
<protein>
    <recommendedName>
        <fullName evidence="5">Meckelin</fullName>
    </recommendedName>
</protein>
<feature type="transmembrane region" description="Helical" evidence="1">
    <location>
        <begin position="596"/>
        <end position="616"/>
    </location>
</feature>
<feature type="transmembrane region" description="Helical" evidence="1">
    <location>
        <begin position="554"/>
        <end position="576"/>
    </location>
</feature>
<evidence type="ECO:0000313" key="4">
    <source>
        <dbReference type="Proteomes" id="UP001295684"/>
    </source>
</evidence>
<reference evidence="3" key="1">
    <citation type="submission" date="2023-07" db="EMBL/GenBank/DDBJ databases">
        <authorList>
            <consortium name="AG Swart"/>
            <person name="Singh M."/>
            <person name="Singh A."/>
            <person name="Seah K."/>
            <person name="Emmerich C."/>
        </authorList>
    </citation>
    <scope>NUCLEOTIDE SEQUENCE</scope>
    <source>
        <strain evidence="3">DP1</strain>
    </source>
</reference>
<proteinExistence type="predicted"/>
<dbReference type="GO" id="GO:0060271">
    <property type="term" value="P:cilium assembly"/>
    <property type="evidence" value="ECO:0007669"/>
    <property type="project" value="InterPro"/>
</dbReference>
<feature type="signal peptide" evidence="2">
    <location>
        <begin position="1"/>
        <end position="15"/>
    </location>
</feature>
<keyword evidence="1" id="KW-1133">Transmembrane helix</keyword>
<name>A0AAD1XZ59_EUPCR</name>
<gene>
    <name evidence="3" type="ORF">ECRASSUSDP1_LOCUS23030</name>
</gene>
<dbReference type="InterPro" id="IPR019170">
    <property type="entry name" value="Meckelin"/>
</dbReference>
<feature type="chain" id="PRO_5042011686" description="Meckelin" evidence="2">
    <location>
        <begin position="16"/>
        <end position="988"/>
    </location>
</feature>
<evidence type="ECO:0000313" key="3">
    <source>
        <dbReference type="EMBL" id="CAI2381573.1"/>
    </source>
</evidence>
<comment type="caution">
    <text evidence="3">The sequence shown here is derived from an EMBL/GenBank/DDBJ whole genome shotgun (WGS) entry which is preliminary data.</text>
</comment>
<keyword evidence="1" id="KW-0812">Transmembrane</keyword>
<dbReference type="EMBL" id="CAMPGE010023660">
    <property type="protein sequence ID" value="CAI2381573.1"/>
    <property type="molecule type" value="Genomic_DNA"/>
</dbReference>
<dbReference type="Proteomes" id="UP001295684">
    <property type="component" value="Unassembled WGS sequence"/>
</dbReference>